<comment type="caution">
    <text evidence="2">The sequence shown here is derived from an EMBL/GenBank/DDBJ whole genome shotgun (WGS) entry which is preliminary data.</text>
</comment>
<protein>
    <submittedName>
        <fullName evidence="2">Uncharacterized protein</fullName>
    </submittedName>
</protein>
<evidence type="ECO:0000313" key="2">
    <source>
        <dbReference type="EMBL" id="MBE9028731.1"/>
    </source>
</evidence>
<organism evidence="2 3">
    <name type="scientific">Romeriopsis navalis LEGE 11480</name>
    <dbReference type="NCBI Taxonomy" id="2777977"/>
    <lineage>
        <taxon>Bacteria</taxon>
        <taxon>Bacillati</taxon>
        <taxon>Cyanobacteriota</taxon>
        <taxon>Cyanophyceae</taxon>
        <taxon>Leptolyngbyales</taxon>
        <taxon>Leptolyngbyaceae</taxon>
        <taxon>Romeriopsis</taxon>
        <taxon>Romeriopsis navalis</taxon>
    </lineage>
</organism>
<name>A0A928VHJ0_9CYAN</name>
<keyword evidence="1" id="KW-0175">Coiled coil</keyword>
<dbReference type="Proteomes" id="UP000625316">
    <property type="component" value="Unassembled WGS sequence"/>
</dbReference>
<evidence type="ECO:0000256" key="1">
    <source>
        <dbReference type="SAM" id="Coils"/>
    </source>
</evidence>
<dbReference type="EMBL" id="JADEXQ010000006">
    <property type="protein sequence ID" value="MBE9028731.1"/>
    <property type="molecule type" value="Genomic_DNA"/>
</dbReference>
<evidence type="ECO:0000313" key="3">
    <source>
        <dbReference type="Proteomes" id="UP000625316"/>
    </source>
</evidence>
<sequence>MFDRWSELETLRLSLANIQEMLVILQDQADRLREQIEFRLDPLTHEVEELRQRYDMDSDL</sequence>
<proteinExistence type="predicted"/>
<dbReference type="RefSeq" id="WP_264323555.1">
    <property type="nucleotide sequence ID" value="NZ_JADEXQ010000006.1"/>
</dbReference>
<accession>A0A928VHJ0</accession>
<keyword evidence="3" id="KW-1185">Reference proteome</keyword>
<gene>
    <name evidence="2" type="ORF">IQ266_03025</name>
</gene>
<dbReference type="AlphaFoldDB" id="A0A928VHJ0"/>
<reference evidence="2" key="1">
    <citation type="submission" date="2020-10" db="EMBL/GenBank/DDBJ databases">
        <authorList>
            <person name="Castelo-Branco R."/>
            <person name="Eusebio N."/>
            <person name="Adriana R."/>
            <person name="Vieira A."/>
            <person name="Brugerolle De Fraissinette N."/>
            <person name="Rezende De Castro R."/>
            <person name="Schneider M.P."/>
            <person name="Vasconcelos V."/>
            <person name="Leao P.N."/>
        </authorList>
    </citation>
    <scope>NUCLEOTIDE SEQUENCE</scope>
    <source>
        <strain evidence="2">LEGE 11480</strain>
    </source>
</reference>
<feature type="coiled-coil region" evidence="1">
    <location>
        <begin position="8"/>
        <end position="35"/>
    </location>
</feature>